<dbReference type="CDD" id="cd01716">
    <property type="entry name" value="Hfq"/>
    <property type="match status" value="1"/>
</dbReference>
<sequence>MARDNGNTLQSTYLNDLRKQHTTVVIYLVSGIKQTGVIESFDQHAVLLRHGTGNQLIYKHTIASVMPAAKAMPALASPTASRPALRAEPQARPAAPVVIRKVTRRIIERE</sequence>
<dbReference type="PANTHER" id="PTHR34772">
    <property type="entry name" value="RNA-BINDING PROTEIN HFQ"/>
    <property type="match status" value="1"/>
</dbReference>
<dbReference type="NCBIfam" id="TIGR02383">
    <property type="entry name" value="Hfq"/>
    <property type="match status" value="1"/>
</dbReference>
<protein>
    <submittedName>
        <fullName evidence="4">RNA chaperone Hfq</fullName>
    </submittedName>
</protein>
<keyword evidence="1" id="KW-0694">RNA-binding</keyword>
<evidence type="ECO:0000313" key="5">
    <source>
        <dbReference type="Proteomes" id="UP000482155"/>
    </source>
</evidence>
<dbReference type="Pfam" id="PF17209">
    <property type="entry name" value="Hfq"/>
    <property type="match status" value="1"/>
</dbReference>
<dbReference type="InterPro" id="IPR047575">
    <property type="entry name" value="Sm"/>
</dbReference>
<reference evidence="4 5" key="1">
    <citation type="submission" date="2020-02" db="EMBL/GenBank/DDBJ databases">
        <authorList>
            <person name="Kim M.K."/>
        </authorList>
    </citation>
    <scope>NUCLEOTIDE SEQUENCE [LARGE SCALE GENOMIC DNA]</scope>
    <source>
        <strain evidence="4 5">17J57-3</strain>
    </source>
</reference>
<dbReference type="InterPro" id="IPR010920">
    <property type="entry name" value="LSM_dom_sf"/>
</dbReference>
<keyword evidence="2" id="KW-0346">Stress response</keyword>
<dbReference type="Proteomes" id="UP000482155">
    <property type="component" value="Unassembled WGS sequence"/>
</dbReference>
<evidence type="ECO:0000313" key="4">
    <source>
        <dbReference type="EMBL" id="NEX62568.1"/>
    </source>
</evidence>
<dbReference type="GO" id="GO:0043487">
    <property type="term" value="P:regulation of RNA stability"/>
    <property type="evidence" value="ECO:0007669"/>
    <property type="project" value="TreeGrafter"/>
</dbReference>
<dbReference type="InterPro" id="IPR005001">
    <property type="entry name" value="Hfq"/>
</dbReference>
<dbReference type="GO" id="GO:0045974">
    <property type="term" value="P:regulation of translation, ncRNA-mediated"/>
    <property type="evidence" value="ECO:0007669"/>
    <property type="project" value="TreeGrafter"/>
</dbReference>
<dbReference type="GO" id="GO:0005829">
    <property type="term" value="C:cytosol"/>
    <property type="evidence" value="ECO:0007669"/>
    <property type="project" value="TreeGrafter"/>
</dbReference>
<dbReference type="GO" id="GO:0003723">
    <property type="term" value="F:RNA binding"/>
    <property type="evidence" value="ECO:0007669"/>
    <property type="project" value="UniProtKB-KW"/>
</dbReference>
<dbReference type="Gene3D" id="2.30.30.100">
    <property type="match status" value="1"/>
</dbReference>
<accession>A0A6B3SPY4</accession>
<feature type="domain" description="Sm" evidence="3">
    <location>
        <begin position="11"/>
        <end position="71"/>
    </location>
</feature>
<organism evidence="4 5">
    <name type="scientific">Noviherbaspirillum galbum</name>
    <dbReference type="NCBI Taxonomy" id="2709383"/>
    <lineage>
        <taxon>Bacteria</taxon>
        <taxon>Pseudomonadati</taxon>
        <taxon>Pseudomonadota</taxon>
        <taxon>Betaproteobacteria</taxon>
        <taxon>Burkholderiales</taxon>
        <taxon>Oxalobacteraceae</taxon>
        <taxon>Noviherbaspirillum</taxon>
    </lineage>
</organism>
<evidence type="ECO:0000256" key="1">
    <source>
        <dbReference type="ARBA" id="ARBA00022884"/>
    </source>
</evidence>
<dbReference type="SUPFAM" id="SSF50182">
    <property type="entry name" value="Sm-like ribonucleoproteins"/>
    <property type="match status" value="1"/>
</dbReference>
<name>A0A6B3SPY4_9BURK</name>
<dbReference type="PANTHER" id="PTHR34772:SF1">
    <property type="entry name" value="RNA-BINDING PROTEIN HFQ"/>
    <property type="match status" value="1"/>
</dbReference>
<gene>
    <name evidence="4" type="primary">hfq</name>
    <name evidence="4" type="ORF">G3574_15885</name>
</gene>
<proteinExistence type="predicted"/>
<dbReference type="GO" id="GO:0006355">
    <property type="term" value="P:regulation of DNA-templated transcription"/>
    <property type="evidence" value="ECO:0007669"/>
    <property type="project" value="InterPro"/>
</dbReference>
<dbReference type="PROSITE" id="PS52002">
    <property type="entry name" value="SM"/>
    <property type="match status" value="1"/>
</dbReference>
<evidence type="ECO:0000259" key="3">
    <source>
        <dbReference type="PROSITE" id="PS52002"/>
    </source>
</evidence>
<dbReference type="EMBL" id="JAAIVB010000052">
    <property type="protein sequence ID" value="NEX62568.1"/>
    <property type="molecule type" value="Genomic_DNA"/>
</dbReference>
<dbReference type="AlphaFoldDB" id="A0A6B3SPY4"/>
<keyword evidence="5" id="KW-1185">Reference proteome</keyword>
<comment type="caution">
    <text evidence="4">The sequence shown here is derived from an EMBL/GenBank/DDBJ whole genome shotgun (WGS) entry which is preliminary data.</text>
</comment>
<evidence type="ECO:0000256" key="2">
    <source>
        <dbReference type="ARBA" id="ARBA00023016"/>
    </source>
</evidence>